<keyword evidence="2" id="KW-0472">Membrane</keyword>
<name>A0AAE1T311_9SOLA</name>
<keyword evidence="4" id="KW-1185">Reference proteome</keyword>
<accession>A0AAE1T311</accession>
<dbReference type="PANTHER" id="PTHR35482:SF1">
    <property type="entry name" value="CYTOCHROME C OXIDASE SUBUNIT"/>
    <property type="match status" value="1"/>
</dbReference>
<dbReference type="EMBL" id="JAVYJV010000001">
    <property type="protein sequence ID" value="KAK4379776.1"/>
    <property type="molecule type" value="Genomic_DNA"/>
</dbReference>
<comment type="caution">
    <text evidence="3">The sequence shown here is derived from an EMBL/GenBank/DDBJ whole genome shotgun (WGS) entry which is preliminary data.</text>
</comment>
<feature type="compositionally biased region" description="Basic and acidic residues" evidence="1">
    <location>
        <begin position="208"/>
        <end position="217"/>
    </location>
</feature>
<sequence>MALIPNSQVFSSFPAINSSTNPLVFPKFIKTLKISASSTPNNSEDNKPLEQQIVETDHVKLAYKKEIKLADPSDKIALDSNTLQEKPGVPIPFFEPYSIKREAFSTVSPSVRRSFFKNRRSNKENGENGFIKKENGKSDRSALPKESVGKKEKLTISSIDFVGLGFSDNKKSRGLPAGLVPIVDPFSGGDLPDVEILVGDTSKFVDTETSKSNRMQEDDTNTYKPKVSTWGVFPRPNDISKTFGGGRTIRPGEVLESAEEKAAKQARTRELLAAYKSRVGLTIDPNLKLECEEALKDGDSFMDLGKLQEALPFYEKVMNKLPFQAALHGLAALQWSICQDSLRRYVIFLGLASGRSTDKTLRGSRAGLSSYEAYVLSARLSNEARSMYEKLQSHPNPGVSKRARQFMFSFQAMEMMKVTGSTFSSMNTDYQNYFNAFIRDKVNYSLKEDETEEGAIRQAIPYIIFLLFPIFIVLLIAVRKGV</sequence>
<proteinExistence type="predicted"/>
<reference evidence="3" key="1">
    <citation type="submission" date="2023-12" db="EMBL/GenBank/DDBJ databases">
        <title>Genome assembly of Anisodus tanguticus.</title>
        <authorList>
            <person name="Wang Y.-J."/>
        </authorList>
    </citation>
    <scope>NUCLEOTIDE SEQUENCE</scope>
    <source>
        <strain evidence="3">KB-2021</strain>
        <tissue evidence="3">Leaf</tissue>
    </source>
</reference>
<dbReference type="Proteomes" id="UP001291623">
    <property type="component" value="Unassembled WGS sequence"/>
</dbReference>
<organism evidence="3 4">
    <name type="scientific">Anisodus tanguticus</name>
    <dbReference type="NCBI Taxonomy" id="243964"/>
    <lineage>
        <taxon>Eukaryota</taxon>
        <taxon>Viridiplantae</taxon>
        <taxon>Streptophyta</taxon>
        <taxon>Embryophyta</taxon>
        <taxon>Tracheophyta</taxon>
        <taxon>Spermatophyta</taxon>
        <taxon>Magnoliopsida</taxon>
        <taxon>eudicotyledons</taxon>
        <taxon>Gunneridae</taxon>
        <taxon>Pentapetalae</taxon>
        <taxon>asterids</taxon>
        <taxon>lamiids</taxon>
        <taxon>Solanales</taxon>
        <taxon>Solanaceae</taxon>
        <taxon>Solanoideae</taxon>
        <taxon>Hyoscyameae</taxon>
        <taxon>Anisodus</taxon>
    </lineage>
</organism>
<evidence type="ECO:0000256" key="2">
    <source>
        <dbReference type="SAM" id="Phobius"/>
    </source>
</evidence>
<feature type="region of interest" description="Disordered" evidence="1">
    <location>
        <begin position="208"/>
        <end position="227"/>
    </location>
</feature>
<dbReference type="AlphaFoldDB" id="A0AAE1T311"/>
<protein>
    <submittedName>
        <fullName evidence="3">Uncharacterized protein</fullName>
    </submittedName>
</protein>
<gene>
    <name evidence="3" type="ORF">RND71_001638</name>
</gene>
<keyword evidence="2" id="KW-0812">Transmembrane</keyword>
<feature type="region of interest" description="Disordered" evidence="1">
    <location>
        <begin position="118"/>
        <end position="149"/>
    </location>
</feature>
<evidence type="ECO:0000313" key="3">
    <source>
        <dbReference type="EMBL" id="KAK4379776.1"/>
    </source>
</evidence>
<evidence type="ECO:0000256" key="1">
    <source>
        <dbReference type="SAM" id="MobiDB-lite"/>
    </source>
</evidence>
<evidence type="ECO:0000313" key="4">
    <source>
        <dbReference type="Proteomes" id="UP001291623"/>
    </source>
</evidence>
<feature type="transmembrane region" description="Helical" evidence="2">
    <location>
        <begin position="459"/>
        <end position="478"/>
    </location>
</feature>
<keyword evidence="2" id="KW-1133">Transmembrane helix</keyword>
<dbReference type="PANTHER" id="PTHR35482">
    <property type="entry name" value="CYTOCHROME C OXIDASE SUBUNIT"/>
    <property type="match status" value="1"/>
</dbReference>
<feature type="compositionally biased region" description="Basic and acidic residues" evidence="1">
    <location>
        <begin position="121"/>
        <end position="149"/>
    </location>
</feature>